<dbReference type="PANTHER" id="PTHR12415">
    <property type="entry name" value="TYROSYL-DNA PHOSPHODIESTERASE 1"/>
    <property type="match status" value="1"/>
</dbReference>
<dbReference type="OrthoDB" id="47785at2759"/>
<evidence type="ECO:0000256" key="1">
    <source>
        <dbReference type="PIRSR" id="PIRSR610347-1"/>
    </source>
</evidence>
<dbReference type="InterPro" id="IPR003903">
    <property type="entry name" value="UIM_dom"/>
</dbReference>
<feature type="compositionally biased region" description="Polar residues" evidence="4">
    <location>
        <begin position="173"/>
        <end position="187"/>
    </location>
</feature>
<evidence type="ECO:0000256" key="2">
    <source>
        <dbReference type="PIRSR" id="PIRSR610347-2"/>
    </source>
</evidence>
<dbReference type="SMART" id="SM00726">
    <property type="entry name" value="UIM"/>
    <property type="match status" value="2"/>
</dbReference>
<proteinExistence type="predicted"/>
<gene>
    <name evidence="5" type="ORF">TRUGW13939_07221</name>
</gene>
<accession>A0A7H8R173</accession>
<dbReference type="SUPFAM" id="SSF56024">
    <property type="entry name" value="Phospholipase D/nuclease"/>
    <property type="match status" value="2"/>
</dbReference>
<feature type="active site" description="Proton donor/acceptor" evidence="1">
    <location>
        <position position="548"/>
    </location>
</feature>
<dbReference type="Pfam" id="PF02809">
    <property type="entry name" value="UIM"/>
    <property type="match status" value="2"/>
</dbReference>
<evidence type="ECO:0000313" key="6">
    <source>
        <dbReference type="Proteomes" id="UP000509510"/>
    </source>
</evidence>
<keyword evidence="6" id="KW-1185">Reference proteome</keyword>
<dbReference type="GO" id="GO:0005634">
    <property type="term" value="C:nucleus"/>
    <property type="evidence" value="ECO:0007669"/>
    <property type="project" value="InterPro"/>
</dbReference>
<evidence type="ECO:0000313" key="5">
    <source>
        <dbReference type="EMBL" id="QKX60079.1"/>
    </source>
</evidence>
<dbReference type="EMBL" id="CP055901">
    <property type="protein sequence ID" value="QKX60079.1"/>
    <property type="molecule type" value="Genomic_DNA"/>
</dbReference>
<evidence type="ECO:0000256" key="3">
    <source>
        <dbReference type="PIRSR" id="PIRSR610347-3"/>
    </source>
</evidence>
<dbReference type="AlphaFoldDB" id="A0A7H8R173"/>
<feature type="site" description="Interaction with DNA" evidence="3">
    <location>
        <position position="580"/>
    </location>
</feature>
<evidence type="ECO:0008006" key="7">
    <source>
        <dbReference type="Google" id="ProtNLM"/>
    </source>
</evidence>
<evidence type="ECO:0000256" key="4">
    <source>
        <dbReference type="SAM" id="MobiDB-lite"/>
    </source>
</evidence>
<dbReference type="GO" id="GO:0003697">
    <property type="term" value="F:single-stranded DNA binding"/>
    <property type="evidence" value="ECO:0007669"/>
    <property type="project" value="TreeGrafter"/>
</dbReference>
<dbReference type="CDD" id="cd09123">
    <property type="entry name" value="PLDc_Tdp1_2"/>
    <property type="match status" value="1"/>
</dbReference>
<feature type="region of interest" description="Disordered" evidence="4">
    <location>
        <begin position="135"/>
        <end position="206"/>
    </location>
</feature>
<dbReference type="Proteomes" id="UP000509510">
    <property type="component" value="Chromosome IV"/>
</dbReference>
<dbReference type="InterPro" id="IPR010347">
    <property type="entry name" value="Tdp1"/>
</dbReference>
<feature type="compositionally biased region" description="Acidic residues" evidence="4">
    <location>
        <begin position="58"/>
        <end position="67"/>
    </location>
</feature>
<dbReference type="PROSITE" id="PS50330">
    <property type="entry name" value="UIM"/>
    <property type="match status" value="1"/>
</dbReference>
<feature type="binding site" evidence="2">
    <location>
        <position position="305"/>
    </location>
    <ligand>
        <name>substrate</name>
    </ligand>
</feature>
<dbReference type="Gene3D" id="3.30.870.10">
    <property type="entry name" value="Endonuclease Chain A"/>
    <property type="match status" value="2"/>
</dbReference>
<feature type="compositionally biased region" description="Basic and acidic residues" evidence="4">
    <location>
        <begin position="26"/>
        <end position="35"/>
    </location>
</feature>
<sequence>MSSNEDDDPQLAAALLLSIQEQQHSPSDRKQKTAEDIVDLTGDSDNERQSQKNNMINLDEEEEEEDDDLKRAIALSMQQSRVSEEPKETSDTPGEAETIQAIAITNKQNEQPSNAFSILGLDRKKLEQERLARIAKRKAEQSISPPPLSRERKAAKYTVVSPEDVTTKPLVSLQPSSSQMNPATPTNGEKKQVPSTSPSSTPSIQFPKGTVKKTWVFGCPRKGDDIKIEEVLQCSDLELAVLSAFQFDIEWLFAKFQTSKTRLMLMMQAKDEMTKHQYEADTAGMSRIRLCFPPMDGQVNCMHSKLMLLFHPNYLRIVIPSANLVPYDWGETGGVMENTTFLIDLPKKLETHSETSQTAFYEDLVYFLKASTLHQNLIDKLSNFDFAETARYAFVHTIGGSHSGDTWRRTGYCGLGTAVNALGLRAHSPINVDFVTSSLGSLTDEFLRSIYLSAQGDDGLIEYTLRTNKSFPAKTRADPPTVVQKTAGSDWKDRFRVYYPSQEIVNQSRGGPQCAGTICFQEKWFNGPKFPKHVLHDCISQRDGVLMHNKMLFARPETPIKLSDGSTCAAWAYVGSANLSESAWGRLVQDRGTKEPKLNCRNWECGVIVPVIQEDSTEKEEDTEKVDNNGDMARIFGSGVVPVPMRIPAPSFAAEHDRKPWYGAW</sequence>
<dbReference type="CDD" id="cd09122">
    <property type="entry name" value="PLDc_Tdp1_1"/>
    <property type="match status" value="1"/>
</dbReference>
<protein>
    <recommendedName>
        <fullName evidence="7">PLD phosphodiesterase domain-containing protein</fullName>
    </recommendedName>
</protein>
<dbReference type="GO" id="GO:0003690">
    <property type="term" value="F:double-stranded DNA binding"/>
    <property type="evidence" value="ECO:0007669"/>
    <property type="project" value="TreeGrafter"/>
</dbReference>
<feature type="binding site" evidence="2">
    <location>
        <position position="550"/>
    </location>
    <ligand>
        <name>substrate</name>
    </ligand>
</feature>
<dbReference type="RefSeq" id="XP_035346256.1">
    <property type="nucleotide sequence ID" value="XM_035490363.1"/>
</dbReference>
<feature type="compositionally biased region" description="Low complexity" evidence="4">
    <location>
        <begin position="194"/>
        <end position="203"/>
    </location>
</feature>
<organism evidence="5 6">
    <name type="scientific">Talaromyces rugulosus</name>
    <name type="common">Penicillium rugulosum</name>
    <dbReference type="NCBI Taxonomy" id="121627"/>
    <lineage>
        <taxon>Eukaryota</taxon>
        <taxon>Fungi</taxon>
        <taxon>Dikarya</taxon>
        <taxon>Ascomycota</taxon>
        <taxon>Pezizomycotina</taxon>
        <taxon>Eurotiomycetes</taxon>
        <taxon>Eurotiomycetidae</taxon>
        <taxon>Eurotiales</taxon>
        <taxon>Trichocomaceae</taxon>
        <taxon>Talaromyces</taxon>
        <taxon>Talaromyces sect. Islandici</taxon>
    </lineage>
</organism>
<feature type="active site" description="Nucleophile" evidence="1">
    <location>
        <position position="303"/>
    </location>
</feature>
<dbReference type="KEGG" id="trg:TRUGW13939_07221"/>
<dbReference type="GO" id="GO:0006281">
    <property type="term" value="P:DNA repair"/>
    <property type="evidence" value="ECO:0007669"/>
    <property type="project" value="InterPro"/>
</dbReference>
<feature type="region of interest" description="Disordered" evidence="4">
    <location>
        <begin position="18"/>
        <end position="98"/>
    </location>
</feature>
<dbReference type="PANTHER" id="PTHR12415:SF4">
    <property type="entry name" value="TYROSYL-DNA PHOSPHODIESTERASE DOMAIN-CONTAINING PROTEIN"/>
    <property type="match status" value="1"/>
</dbReference>
<dbReference type="Pfam" id="PF06087">
    <property type="entry name" value="Tyr-DNA_phospho"/>
    <property type="match status" value="1"/>
</dbReference>
<dbReference type="GeneID" id="55994714"/>
<name>A0A7H8R173_TALRU</name>
<dbReference type="GO" id="GO:0017005">
    <property type="term" value="F:3'-tyrosyl-DNA phosphodiesterase activity"/>
    <property type="evidence" value="ECO:0007669"/>
    <property type="project" value="TreeGrafter"/>
</dbReference>
<reference evidence="6" key="1">
    <citation type="submission" date="2020-06" db="EMBL/GenBank/DDBJ databases">
        <title>A chromosome-scale genome assembly of Talaromyces rugulosus W13939.</title>
        <authorList>
            <person name="Wang B."/>
            <person name="Guo L."/>
            <person name="Ye K."/>
            <person name="Wang L."/>
        </authorList>
    </citation>
    <scope>NUCLEOTIDE SEQUENCE [LARGE SCALE GENOMIC DNA]</scope>
    <source>
        <strain evidence="6">W13939</strain>
    </source>
</reference>